<dbReference type="GO" id="GO:0010340">
    <property type="term" value="F:carboxyl-O-methyltransferase activity"/>
    <property type="evidence" value="ECO:0007669"/>
    <property type="project" value="UniProtKB-UniRule"/>
</dbReference>
<evidence type="ECO:0000256" key="2">
    <source>
        <dbReference type="ARBA" id="ARBA00004746"/>
    </source>
</evidence>
<dbReference type="InterPro" id="IPR011814">
    <property type="entry name" value="BioC"/>
</dbReference>
<proteinExistence type="inferred from homology"/>
<keyword evidence="11" id="KW-1185">Reference proteome</keyword>
<dbReference type="UniPathway" id="UPA00078"/>
<dbReference type="PANTHER" id="PTHR43861">
    <property type="entry name" value="TRANS-ACONITATE 2-METHYLTRANSFERASE-RELATED"/>
    <property type="match status" value="1"/>
</dbReference>
<dbReference type="GO" id="GO:0008757">
    <property type="term" value="F:S-adenosylmethionine-dependent methyltransferase activity"/>
    <property type="evidence" value="ECO:0007669"/>
    <property type="project" value="InterPro"/>
</dbReference>
<dbReference type="GO" id="GO:0032259">
    <property type="term" value="P:methylation"/>
    <property type="evidence" value="ECO:0007669"/>
    <property type="project" value="UniProtKB-KW"/>
</dbReference>
<dbReference type="OrthoDB" id="9760689at2"/>
<dbReference type="EMBL" id="SWDB01000023">
    <property type="protein sequence ID" value="TKB44885.1"/>
    <property type="molecule type" value="Genomic_DNA"/>
</dbReference>
<reference evidence="10 11" key="1">
    <citation type="submission" date="2019-04" db="EMBL/GenBank/DDBJ databases">
        <title>Thalassotalea guangxiensis sp. nov., isolated from sediment of the coastal wetland.</title>
        <authorList>
            <person name="Zheng S."/>
            <person name="Zhang D."/>
        </authorList>
    </citation>
    <scope>NUCLEOTIDE SEQUENCE [LARGE SCALE GENOMIC DNA]</scope>
    <source>
        <strain evidence="10 11">ZS-4</strain>
    </source>
</reference>
<keyword evidence="5 8" id="KW-0808">Transferase</keyword>
<dbReference type="InterPro" id="IPR013216">
    <property type="entry name" value="Methyltransf_11"/>
</dbReference>
<comment type="caution">
    <text evidence="10">The sequence shown here is derived from an EMBL/GenBank/DDBJ whole genome shotgun (WGS) entry which is preliminary data.</text>
</comment>
<accession>A0A4U1B4V3</accession>
<dbReference type="Pfam" id="PF08241">
    <property type="entry name" value="Methyltransf_11"/>
    <property type="match status" value="1"/>
</dbReference>
<dbReference type="Proteomes" id="UP000307999">
    <property type="component" value="Unassembled WGS sequence"/>
</dbReference>
<evidence type="ECO:0000313" key="11">
    <source>
        <dbReference type="Proteomes" id="UP000307999"/>
    </source>
</evidence>
<organism evidence="10 11">
    <name type="scientific">Thalassotalea mangrovi</name>
    <dbReference type="NCBI Taxonomy" id="2572245"/>
    <lineage>
        <taxon>Bacteria</taxon>
        <taxon>Pseudomonadati</taxon>
        <taxon>Pseudomonadota</taxon>
        <taxon>Gammaproteobacteria</taxon>
        <taxon>Alteromonadales</taxon>
        <taxon>Colwelliaceae</taxon>
        <taxon>Thalassotalea</taxon>
    </lineage>
</organism>
<evidence type="ECO:0000256" key="5">
    <source>
        <dbReference type="ARBA" id="ARBA00022679"/>
    </source>
</evidence>
<feature type="domain" description="Methyltransferase type 11" evidence="9">
    <location>
        <begin position="57"/>
        <end position="151"/>
    </location>
</feature>
<name>A0A4U1B4V3_9GAMM</name>
<evidence type="ECO:0000256" key="8">
    <source>
        <dbReference type="HAMAP-Rule" id="MF_00835"/>
    </source>
</evidence>
<dbReference type="EC" id="2.1.1.197" evidence="3 8"/>
<dbReference type="CDD" id="cd02440">
    <property type="entry name" value="AdoMet_MTases"/>
    <property type="match status" value="1"/>
</dbReference>
<dbReference type="SUPFAM" id="SSF53335">
    <property type="entry name" value="S-adenosyl-L-methionine-dependent methyltransferases"/>
    <property type="match status" value="1"/>
</dbReference>
<evidence type="ECO:0000259" key="9">
    <source>
        <dbReference type="Pfam" id="PF08241"/>
    </source>
</evidence>
<sequence length="280" mass="31077">MISVLTLEGREKIAKTFGQSSISYDQNARLQRYSGNVLCQYLAQVGNRQSSQHNYMLDLGCGTGYFTQQLAKRALSGITALDLSPEMLSFAKQRNYATEPDWICGDAHALPLPGNSHDLIFSNLVLQWTKPLTLALKEAYRVLTPGGHMVFSTLIQGTLDELKQAWATVDNDRHVIDYLTAAQVDCAWLQAGFTQVFAHTESVEFPYTDVNHLARELKHLGASLVSDKSQKGLTGKDKWRRMVAAYPQPPACNAGTNTHNSQIHATYQLYTVCLNKPPGD</sequence>
<dbReference type="PANTHER" id="PTHR43861:SF1">
    <property type="entry name" value="TRANS-ACONITATE 2-METHYLTRANSFERASE"/>
    <property type="match status" value="1"/>
</dbReference>
<comment type="function">
    <text evidence="8">Converts the free carboxyl group of a malonyl-thioester to its methyl ester by transfer of a methyl group from S-adenosyl-L-methionine (SAM). It allows to synthesize pimeloyl-ACP via the fatty acid synthetic pathway.</text>
</comment>
<evidence type="ECO:0000256" key="6">
    <source>
        <dbReference type="ARBA" id="ARBA00022691"/>
    </source>
</evidence>
<dbReference type="NCBIfam" id="TIGR02072">
    <property type="entry name" value="BioC"/>
    <property type="match status" value="1"/>
</dbReference>
<dbReference type="HAMAP" id="MF_00835">
    <property type="entry name" value="BioC"/>
    <property type="match status" value="1"/>
</dbReference>
<gene>
    <name evidence="8 10" type="primary">bioC</name>
    <name evidence="10" type="ORF">E8M12_10285</name>
</gene>
<keyword evidence="4 8" id="KW-0489">Methyltransferase</keyword>
<evidence type="ECO:0000256" key="1">
    <source>
        <dbReference type="ARBA" id="ARBA00000852"/>
    </source>
</evidence>
<dbReference type="GO" id="GO:0102130">
    <property type="term" value="F:malonyl-CoA methyltransferase activity"/>
    <property type="evidence" value="ECO:0007669"/>
    <property type="project" value="UniProtKB-EC"/>
</dbReference>
<comment type="catalytic activity">
    <reaction evidence="1 8">
        <text>malonyl-[ACP] + S-adenosyl-L-methionine = malonyl-[ACP] methyl ester + S-adenosyl-L-homocysteine</text>
        <dbReference type="Rhea" id="RHEA:17105"/>
        <dbReference type="Rhea" id="RHEA-COMP:9623"/>
        <dbReference type="Rhea" id="RHEA-COMP:9954"/>
        <dbReference type="ChEBI" id="CHEBI:57856"/>
        <dbReference type="ChEBI" id="CHEBI:59789"/>
        <dbReference type="ChEBI" id="CHEBI:78449"/>
        <dbReference type="ChEBI" id="CHEBI:78845"/>
        <dbReference type="EC" id="2.1.1.197"/>
    </reaction>
</comment>
<keyword evidence="7 8" id="KW-0093">Biotin biosynthesis</keyword>
<evidence type="ECO:0000256" key="4">
    <source>
        <dbReference type="ARBA" id="ARBA00022603"/>
    </source>
</evidence>
<evidence type="ECO:0000256" key="7">
    <source>
        <dbReference type="ARBA" id="ARBA00022756"/>
    </source>
</evidence>
<protein>
    <recommendedName>
        <fullName evidence="3 8">Malonyl-[acyl-carrier protein] O-methyltransferase</fullName>
        <shortName evidence="8">Malonyl-ACP O-methyltransferase</shortName>
        <ecNumber evidence="3 8">2.1.1.197</ecNumber>
    </recommendedName>
    <alternativeName>
        <fullName evidence="8">Biotin synthesis protein BioC</fullName>
    </alternativeName>
</protein>
<dbReference type="Gene3D" id="3.40.50.150">
    <property type="entry name" value="Vaccinia Virus protein VP39"/>
    <property type="match status" value="1"/>
</dbReference>
<evidence type="ECO:0000313" key="10">
    <source>
        <dbReference type="EMBL" id="TKB44885.1"/>
    </source>
</evidence>
<dbReference type="AlphaFoldDB" id="A0A4U1B4V3"/>
<comment type="pathway">
    <text evidence="2 8">Cofactor biosynthesis; biotin biosynthesis.</text>
</comment>
<comment type="similarity">
    <text evidence="8">Belongs to the methyltransferase superfamily.</text>
</comment>
<dbReference type="GO" id="GO:0009102">
    <property type="term" value="P:biotin biosynthetic process"/>
    <property type="evidence" value="ECO:0007669"/>
    <property type="project" value="UniProtKB-UniRule"/>
</dbReference>
<evidence type="ECO:0000256" key="3">
    <source>
        <dbReference type="ARBA" id="ARBA00012327"/>
    </source>
</evidence>
<dbReference type="InterPro" id="IPR029063">
    <property type="entry name" value="SAM-dependent_MTases_sf"/>
</dbReference>
<keyword evidence="6 8" id="KW-0949">S-adenosyl-L-methionine</keyword>